<dbReference type="PROSITE" id="PS50893">
    <property type="entry name" value="ABC_TRANSPORTER_2"/>
    <property type="match status" value="1"/>
</dbReference>
<dbReference type="GO" id="GO:0005886">
    <property type="term" value="C:plasma membrane"/>
    <property type="evidence" value="ECO:0007669"/>
    <property type="project" value="UniProtKB-SubCell"/>
</dbReference>
<keyword evidence="7 9" id="KW-0472">Membrane</keyword>
<dbReference type="InterPro" id="IPR005286">
    <property type="entry name" value="Cell_div_FtsE"/>
</dbReference>
<dbReference type="SUPFAM" id="SSF52540">
    <property type="entry name" value="P-loop containing nucleoside triphosphate hydrolases"/>
    <property type="match status" value="1"/>
</dbReference>
<comment type="similarity">
    <text evidence="1 9">Belongs to the ABC transporter superfamily.</text>
</comment>
<feature type="domain" description="ABC transporter" evidence="10">
    <location>
        <begin position="2"/>
        <end position="230"/>
    </location>
</feature>
<evidence type="ECO:0000256" key="2">
    <source>
        <dbReference type="ARBA" id="ARBA00020019"/>
    </source>
</evidence>
<dbReference type="EMBL" id="FQXP01000006">
    <property type="protein sequence ID" value="SHH92291.1"/>
    <property type="molecule type" value="Genomic_DNA"/>
</dbReference>
<dbReference type="NCBIfam" id="TIGR02673">
    <property type="entry name" value="FtsE"/>
    <property type="match status" value="1"/>
</dbReference>
<evidence type="ECO:0000256" key="9">
    <source>
        <dbReference type="RuleBase" id="RU365094"/>
    </source>
</evidence>
<dbReference type="InterPro" id="IPR027417">
    <property type="entry name" value="P-loop_NTPase"/>
</dbReference>
<reference evidence="11 12" key="1">
    <citation type="submission" date="2016-11" db="EMBL/GenBank/DDBJ databases">
        <authorList>
            <person name="Jaros S."/>
            <person name="Januszkiewicz K."/>
            <person name="Wedrychowicz H."/>
        </authorList>
    </citation>
    <scope>NUCLEOTIDE SEQUENCE [LARGE SCALE GENOMIC DNA]</scope>
    <source>
        <strain evidence="11 12">DSM 3089</strain>
    </source>
</reference>
<sequence>MIEFKNVSKVYNDNVVALSNINLNIEKGEFVFVVGASGSGKSTFMKSLLKEVDPTSGKIIVNGVDVTQLSRGKIPYYRRKFGVVFQDFRLIPTLNVYENVAFAMRVTECSQKEIRQKVPVVLAMVGLTKKYKAFPSELSGGEQQRVCIARAIVNSPSVLIADEPTGNLDPETALEIMDLLEDINNAGTTVVMATHAKDIVDNMKKRVIAIEKGSIVRDEQRGKYSNEDECC</sequence>
<comment type="function">
    <text evidence="9">Part of the ABC transporter FtsEX involved in cellular division.</text>
</comment>
<name>A0A1M5WXQ0_9CLOT</name>
<dbReference type="GO" id="GO:0022857">
    <property type="term" value="F:transmembrane transporter activity"/>
    <property type="evidence" value="ECO:0007669"/>
    <property type="project" value="TreeGrafter"/>
</dbReference>
<evidence type="ECO:0000256" key="6">
    <source>
        <dbReference type="ARBA" id="ARBA00022840"/>
    </source>
</evidence>
<dbReference type="InterPro" id="IPR003439">
    <property type="entry name" value="ABC_transporter-like_ATP-bd"/>
</dbReference>
<protein>
    <recommendedName>
        <fullName evidence="2 9">Cell division ATP-binding protein FtsE</fullName>
    </recommendedName>
</protein>
<evidence type="ECO:0000259" key="10">
    <source>
        <dbReference type="PROSITE" id="PS50893"/>
    </source>
</evidence>
<gene>
    <name evidence="9" type="primary">ftsE</name>
    <name evidence="11" type="ORF">SAMN02745196_01942</name>
</gene>
<proteinExistence type="inferred from homology"/>
<dbReference type="PROSITE" id="PS00211">
    <property type="entry name" value="ABC_TRANSPORTER_1"/>
    <property type="match status" value="1"/>
</dbReference>
<evidence type="ECO:0000256" key="1">
    <source>
        <dbReference type="ARBA" id="ARBA00005417"/>
    </source>
</evidence>
<dbReference type="GO" id="GO:0005524">
    <property type="term" value="F:ATP binding"/>
    <property type="evidence" value="ECO:0007669"/>
    <property type="project" value="UniProtKB-UniRule"/>
</dbReference>
<dbReference type="Proteomes" id="UP000184526">
    <property type="component" value="Unassembled WGS sequence"/>
</dbReference>
<evidence type="ECO:0000256" key="7">
    <source>
        <dbReference type="ARBA" id="ARBA00023136"/>
    </source>
</evidence>
<dbReference type="RefSeq" id="WP_072831820.1">
    <property type="nucleotide sequence ID" value="NZ_FQXP01000006.1"/>
</dbReference>
<dbReference type="Gene3D" id="3.40.50.300">
    <property type="entry name" value="P-loop containing nucleotide triphosphate hydrolases"/>
    <property type="match status" value="1"/>
</dbReference>
<evidence type="ECO:0000256" key="8">
    <source>
        <dbReference type="ARBA" id="ARBA00023306"/>
    </source>
</evidence>
<dbReference type="PANTHER" id="PTHR24220:SF470">
    <property type="entry name" value="CELL DIVISION ATP-BINDING PROTEIN FTSE"/>
    <property type="match status" value="1"/>
</dbReference>
<keyword evidence="4 9" id="KW-0132">Cell division</keyword>
<evidence type="ECO:0000256" key="4">
    <source>
        <dbReference type="ARBA" id="ARBA00022618"/>
    </source>
</evidence>
<accession>A0A1M5WXQ0</accession>
<dbReference type="FunFam" id="3.40.50.300:FF:000056">
    <property type="entry name" value="Cell division ATP-binding protein FtsE"/>
    <property type="match status" value="1"/>
</dbReference>
<evidence type="ECO:0000256" key="5">
    <source>
        <dbReference type="ARBA" id="ARBA00022741"/>
    </source>
</evidence>
<evidence type="ECO:0000313" key="12">
    <source>
        <dbReference type="Proteomes" id="UP000184526"/>
    </source>
</evidence>
<dbReference type="OrthoDB" id="9802264at2"/>
<dbReference type="AlphaFoldDB" id="A0A1M5WXQ0"/>
<dbReference type="SMART" id="SM00382">
    <property type="entry name" value="AAA"/>
    <property type="match status" value="1"/>
</dbReference>
<keyword evidence="12" id="KW-1185">Reference proteome</keyword>
<organism evidence="11 12">
    <name type="scientific">Clostridium collagenovorans DSM 3089</name>
    <dbReference type="NCBI Taxonomy" id="1121306"/>
    <lineage>
        <taxon>Bacteria</taxon>
        <taxon>Bacillati</taxon>
        <taxon>Bacillota</taxon>
        <taxon>Clostridia</taxon>
        <taxon>Eubacteriales</taxon>
        <taxon>Clostridiaceae</taxon>
        <taxon>Clostridium</taxon>
    </lineage>
</organism>
<dbReference type="GO" id="GO:0016887">
    <property type="term" value="F:ATP hydrolysis activity"/>
    <property type="evidence" value="ECO:0007669"/>
    <property type="project" value="InterPro"/>
</dbReference>
<keyword evidence="5 9" id="KW-0547">Nucleotide-binding</keyword>
<dbReference type="Pfam" id="PF00005">
    <property type="entry name" value="ABC_tran"/>
    <property type="match status" value="1"/>
</dbReference>
<dbReference type="PANTHER" id="PTHR24220">
    <property type="entry name" value="IMPORT ATP-BINDING PROTEIN"/>
    <property type="match status" value="1"/>
</dbReference>
<keyword evidence="6 9" id="KW-0067">ATP-binding</keyword>
<comment type="subcellular location">
    <subcellularLocation>
        <location evidence="9">Cell membrane</location>
        <topology evidence="9">Peripheral membrane protein</topology>
        <orientation evidence="9">Cytoplasmic side</orientation>
    </subcellularLocation>
</comment>
<keyword evidence="3 9" id="KW-1003">Cell membrane</keyword>
<dbReference type="InterPro" id="IPR017871">
    <property type="entry name" value="ABC_transporter-like_CS"/>
</dbReference>
<evidence type="ECO:0000313" key="11">
    <source>
        <dbReference type="EMBL" id="SHH92291.1"/>
    </source>
</evidence>
<comment type="subunit">
    <text evidence="9">Homodimer. Forms a membrane-associated complex with FtsX.</text>
</comment>
<dbReference type="InterPro" id="IPR003593">
    <property type="entry name" value="AAA+_ATPase"/>
</dbReference>
<dbReference type="STRING" id="1121306.SAMN02745196_01942"/>
<dbReference type="InterPro" id="IPR015854">
    <property type="entry name" value="ABC_transpr_LolD-like"/>
</dbReference>
<keyword evidence="8 9" id="KW-0131">Cell cycle</keyword>
<dbReference type="GO" id="GO:0051301">
    <property type="term" value="P:cell division"/>
    <property type="evidence" value="ECO:0007669"/>
    <property type="project" value="UniProtKB-UniRule"/>
</dbReference>
<evidence type="ECO:0000256" key="3">
    <source>
        <dbReference type="ARBA" id="ARBA00022475"/>
    </source>
</evidence>